<organism evidence="2 3">
    <name type="scientific">Armillaria gallica</name>
    <name type="common">Bulbous honey fungus</name>
    <name type="synonym">Armillaria bulbosa</name>
    <dbReference type="NCBI Taxonomy" id="47427"/>
    <lineage>
        <taxon>Eukaryota</taxon>
        <taxon>Fungi</taxon>
        <taxon>Dikarya</taxon>
        <taxon>Basidiomycota</taxon>
        <taxon>Agaricomycotina</taxon>
        <taxon>Agaricomycetes</taxon>
        <taxon>Agaricomycetidae</taxon>
        <taxon>Agaricales</taxon>
        <taxon>Marasmiineae</taxon>
        <taxon>Physalacriaceae</taxon>
        <taxon>Armillaria</taxon>
    </lineage>
</organism>
<dbReference type="EMBL" id="KZ293767">
    <property type="protein sequence ID" value="PBK79632.1"/>
    <property type="molecule type" value="Genomic_DNA"/>
</dbReference>
<feature type="chain" id="PRO_5013749421" description="Secreted protein" evidence="1">
    <location>
        <begin position="18"/>
        <end position="128"/>
    </location>
</feature>
<feature type="signal peptide" evidence="1">
    <location>
        <begin position="1"/>
        <end position="17"/>
    </location>
</feature>
<keyword evidence="1" id="KW-0732">Signal</keyword>
<dbReference type="Proteomes" id="UP000217790">
    <property type="component" value="Unassembled WGS sequence"/>
</dbReference>
<gene>
    <name evidence="2" type="ORF">ARMGADRAFT_1092960</name>
</gene>
<evidence type="ECO:0000313" key="3">
    <source>
        <dbReference type="Proteomes" id="UP000217790"/>
    </source>
</evidence>
<evidence type="ECO:0008006" key="4">
    <source>
        <dbReference type="Google" id="ProtNLM"/>
    </source>
</evidence>
<dbReference type="AlphaFoldDB" id="A0A2H3CKB4"/>
<dbReference type="OrthoDB" id="10488960at2759"/>
<proteinExistence type="predicted"/>
<protein>
    <recommendedName>
        <fullName evidence="4">Secreted protein</fullName>
    </recommendedName>
</protein>
<accession>A0A2H3CKB4</accession>
<keyword evidence="3" id="KW-1185">Reference proteome</keyword>
<name>A0A2H3CKB4_ARMGA</name>
<reference evidence="3" key="1">
    <citation type="journal article" date="2017" name="Nat. Ecol. Evol.">
        <title>Genome expansion and lineage-specific genetic innovations in the forest pathogenic fungi Armillaria.</title>
        <authorList>
            <person name="Sipos G."/>
            <person name="Prasanna A.N."/>
            <person name="Walter M.C."/>
            <person name="O'Connor E."/>
            <person name="Balint B."/>
            <person name="Krizsan K."/>
            <person name="Kiss B."/>
            <person name="Hess J."/>
            <person name="Varga T."/>
            <person name="Slot J."/>
            <person name="Riley R."/>
            <person name="Boka B."/>
            <person name="Rigling D."/>
            <person name="Barry K."/>
            <person name="Lee J."/>
            <person name="Mihaltcheva S."/>
            <person name="LaButti K."/>
            <person name="Lipzen A."/>
            <person name="Waldron R."/>
            <person name="Moloney N.M."/>
            <person name="Sperisen C."/>
            <person name="Kredics L."/>
            <person name="Vagvoelgyi C."/>
            <person name="Patrignani A."/>
            <person name="Fitzpatrick D."/>
            <person name="Nagy I."/>
            <person name="Doyle S."/>
            <person name="Anderson J.B."/>
            <person name="Grigoriev I.V."/>
            <person name="Gueldener U."/>
            <person name="Muensterkoetter M."/>
            <person name="Nagy L.G."/>
        </authorList>
    </citation>
    <scope>NUCLEOTIDE SEQUENCE [LARGE SCALE GENOMIC DNA]</scope>
    <source>
        <strain evidence="3">Ar21-2</strain>
    </source>
</reference>
<evidence type="ECO:0000313" key="2">
    <source>
        <dbReference type="EMBL" id="PBK79632.1"/>
    </source>
</evidence>
<dbReference type="InParanoid" id="A0A2H3CKB4"/>
<evidence type="ECO:0000256" key="1">
    <source>
        <dbReference type="SAM" id="SignalP"/>
    </source>
</evidence>
<sequence>MSAFVALPVILLRALHAFQSIQVVSLHLANTHPTHQARTGRSGTGVVDEASEERRYGLEKEEVRQGVTGYHGSREQYIIKIKVVLLRIRPESLFSRRNGVQETRITLMSLRTSYAYSMYSPSLEPTSV</sequence>